<gene>
    <name evidence="1" type="ORF">BTO32_11325</name>
</gene>
<evidence type="ECO:0000313" key="2">
    <source>
        <dbReference type="Proteomes" id="UP000189339"/>
    </source>
</evidence>
<dbReference type="RefSeq" id="WP_076724744.1">
    <property type="nucleotide sequence ID" value="NZ_MSCW01000007.1"/>
</dbReference>
<proteinExistence type="predicted"/>
<comment type="caution">
    <text evidence="1">The sequence shown here is derived from an EMBL/GenBank/DDBJ whole genome shotgun (WGS) entry which is preliminary data.</text>
</comment>
<evidence type="ECO:0000313" key="1">
    <source>
        <dbReference type="EMBL" id="ONF43269.1"/>
    </source>
</evidence>
<sequence length="81" mass="9218">MSSIEVELQHPISIDGAQVKILRLRRPKVRDMLGVEQGARSDAEKEIQLFANLCEVTPEQLLDLDMADYAKLQKAYQDFLS</sequence>
<name>A0A1V2DRX6_9GAMM</name>
<organism evidence="1 2">
    <name type="scientific">Marinobacter lutaoensis</name>
    <dbReference type="NCBI Taxonomy" id="135739"/>
    <lineage>
        <taxon>Bacteria</taxon>
        <taxon>Pseudomonadati</taxon>
        <taxon>Pseudomonadota</taxon>
        <taxon>Gammaproteobacteria</taxon>
        <taxon>Pseudomonadales</taxon>
        <taxon>Marinobacteraceae</taxon>
        <taxon>Marinobacter</taxon>
    </lineage>
</organism>
<dbReference type="InterPro" id="IPR019289">
    <property type="entry name" value="Phage_tail_E/E"/>
</dbReference>
<dbReference type="EMBL" id="MSCW01000007">
    <property type="protein sequence ID" value="ONF43269.1"/>
    <property type="molecule type" value="Genomic_DNA"/>
</dbReference>
<keyword evidence="2" id="KW-1185">Reference proteome</keyword>
<dbReference type="STRING" id="135739.BTO32_11325"/>
<dbReference type="OrthoDB" id="7870527at2"/>
<dbReference type="Pfam" id="PF10109">
    <property type="entry name" value="Phage_TAC_7"/>
    <property type="match status" value="1"/>
</dbReference>
<reference evidence="1 2" key="1">
    <citation type="submission" date="2016-12" db="EMBL/GenBank/DDBJ databases">
        <title>Marinobacter lutaoensis whole genome sequencing.</title>
        <authorList>
            <person name="Verma A."/>
            <person name="Krishnamurthi S."/>
        </authorList>
    </citation>
    <scope>NUCLEOTIDE SEQUENCE [LARGE SCALE GENOMIC DNA]</scope>
    <source>
        <strain evidence="1 2">T5054</strain>
    </source>
</reference>
<dbReference type="AlphaFoldDB" id="A0A1V2DRX6"/>
<evidence type="ECO:0008006" key="3">
    <source>
        <dbReference type="Google" id="ProtNLM"/>
    </source>
</evidence>
<protein>
    <recommendedName>
        <fullName evidence="3">Phage tail assembly protein</fullName>
    </recommendedName>
</protein>
<dbReference type="Proteomes" id="UP000189339">
    <property type="component" value="Unassembled WGS sequence"/>
</dbReference>
<accession>A0A1V2DRX6</accession>